<dbReference type="Gene3D" id="3.40.140.10">
    <property type="entry name" value="Cytidine Deaminase, domain 2"/>
    <property type="match status" value="1"/>
</dbReference>
<sequence length="337" mass="37633">MTTEKKYMQRCLQLAQNGLGTTYPNPLVGSVIVSENDEIIGEGWHLKSGEPHAEVNAVRDAEKKGYDEDTFAKATIYVNLEPCSHTGKTPPCASMIVQKDFKKVVVGTLDPHDKVAGKGVALLKEAGIEVVVGILENECNELNKRFFTFHRKQRPYIILKWAETSDGFIAPETKNKQKPVWITNPYSRQLSHQLRAQENAILVGAKTVIDDNPSLTCRDWNGENPLRVVLDSRNSITSDYQVMDDVAPTLKLALSTSNIVEIVTELYKNNIQSIIIEGGSTTIQSFIDAGLWDEAYQFMGTDVLFHQGLQAPVLSGDYSMLSRKMIANDVLKIYRKK</sequence>
<keyword evidence="6 13" id="KW-0686">Riboflavin biosynthesis</keyword>
<evidence type="ECO:0000256" key="4">
    <source>
        <dbReference type="ARBA" id="ARBA00005259"/>
    </source>
</evidence>
<dbReference type="PROSITE" id="PS00903">
    <property type="entry name" value="CYT_DCMP_DEAMINASES_1"/>
    <property type="match status" value="1"/>
</dbReference>
<comment type="similarity">
    <text evidence="4 13">In the N-terminal section; belongs to the cytidine and deoxycytidylate deaminase family.</text>
</comment>
<organism evidence="18 19">
    <name type="scientific">Nonlabens ulvanivorans</name>
    <name type="common">Persicivirga ulvanivorans</name>
    <dbReference type="NCBI Taxonomy" id="906888"/>
    <lineage>
        <taxon>Bacteria</taxon>
        <taxon>Pseudomonadati</taxon>
        <taxon>Bacteroidota</taxon>
        <taxon>Flavobacteriia</taxon>
        <taxon>Flavobacteriales</taxon>
        <taxon>Flavobacteriaceae</taxon>
        <taxon>Nonlabens</taxon>
    </lineage>
</organism>
<dbReference type="SUPFAM" id="SSF53597">
    <property type="entry name" value="Dihydrofolate reductase-like"/>
    <property type="match status" value="1"/>
</dbReference>
<evidence type="ECO:0000256" key="12">
    <source>
        <dbReference type="ARBA" id="ARBA00023268"/>
    </source>
</evidence>
<proteinExistence type="inferred from homology"/>
<dbReference type="EC" id="3.5.4.26" evidence="13"/>
<dbReference type="GO" id="GO:0009231">
    <property type="term" value="P:riboflavin biosynthetic process"/>
    <property type="evidence" value="ECO:0007669"/>
    <property type="project" value="UniProtKB-UniPathway"/>
</dbReference>
<dbReference type="FunFam" id="3.40.140.10:FF:000025">
    <property type="entry name" value="Riboflavin biosynthesis protein RibD"/>
    <property type="match status" value="1"/>
</dbReference>
<comment type="catalytic activity">
    <reaction evidence="13">
        <text>2,5-diamino-6-hydroxy-4-(5-phosphoribosylamino)-pyrimidine + H2O + H(+) = 5-amino-6-(5-phospho-D-ribosylamino)uracil + NH4(+)</text>
        <dbReference type="Rhea" id="RHEA:21868"/>
        <dbReference type="ChEBI" id="CHEBI:15377"/>
        <dbReference type="ChEBI" id="CHEBI:15378"/>
        <dbReference type="ChEBI" id="CHEBI:28938"/>
        <dbReference type="ChEBI" id="CHEBI:58453"/>
        <dbReference type="ChEBI" id="CHEBI:58614"/>
        <dbReference type="EC" id="3.5.4.26"/>
    </reaction>
</comment>
<evidence type="ECO:0000256" key="16">
    <source>
        <dbReference type="PIRSR" id="PIRSR006769-3"/>
    </source>
</evidence>
<dbReference type="SUPFAM" id="SSF53927">
    <property type="entry name" value="Cytidine deaminase-like"/>
    <property type="match status" value="1"/>
</dbReference>
<dbReference type="PIRSF" id="PIRSF006769">
    <property type="entry name" value="RibD"/>
    <property type="match status" value="1"/>
</dbReference>
<name>A0A081DA13_NONUL</name>
<reference evidence="18 19" key="1">
    <citation type="journal article" date="2014" name="Genome Announc.">
        <title>Draft Genome Sequences of Marine Flavobacterium Nonlabens Strains NR17, NR24, NR27, NR32, NR33, and Ara13.</title>
        <authorList>
            <person name="Nakanishi M."/>
            <person name="Meirelles P."/>
            <person name="Suzuki R."/>
            <person name="Takatani N."/>
            <person name="Mino S."/>
            <person name="Suda W."/>
            <person name="Oshima K."/>
            <person name="Hattori M."/>
            <person name="Ohkuma M."/>
            <person name="Hosokawa M."/>
            <person name="Miyashita K."/>
            <person name="Thompson F.L."/>
            <person name="Niwa A."/>
            <person name="Sawabe T."/>
            <person name="Sawabe T."/>
        </authorList>
    </citation>
    <scope>NUCLEOTIDE SEQUENCE [LARGE SCALE GENOMIC DNA]</scope>
    <source>
        <strain evidence="19">JCM19296</strain>
    </source>
</reference>
<dbReference type="InterPro" id="IPR004794">
    <property type="entry name" value="Eubact_RibD"/>
</dbReference>
<evidence type="ECO:0000313" key="18">
    <source>
        <dbReference type="EMBL" id="GAK75759.1"/>
    </source>
</evidence>
<dbReference type="PANTHER" id="PTHR38011">
    <property type="entry name" value="DIHYDROFOLATE REDUCTASE FAMILY PROTEIN (AFU_ORTHOLOGUE AFUA_8G06820)"/>
    <property type="match status" value="1"/>
</dbReference>
<evidence type="ECO:0000256" key="14">
    <source>
        <dbReference type="PIRSR" id="PIRSR006769-1"/>
    </source>
</evidence>
<keyword evidence="9 13" id="KW-0862">Zinc</keyword>
<evidence type="ECO:0000256" key="11">
    <source>
        <dbReference type="ARBA" id="ARBA00023002"/>
    </source>
</evidence>
<dbReference type="NCBIfam" id="TIGR00326">
    <property type="entry name" value="eubact_ribD"/>
    <property type="match status" value="1"/>
</dbReference>
<keyword evidence="8 13" id="KW-0378">Hydrolase</keyword>
<feature type="binding site" evidence="15">
    <location>
        <position position="215"/>
    </location>
    <ligand>
        <name>substrate</name>
    </ligand>
</feature>
<comment type="function">
    <text evidence="1 13">Converts 2,5-diamino-6-(ribosylamino)-4(3h)-pyrimidinone 5'-phosphate into 5-amino-6-(ribosylamino)-2,4(1h,3h)-pyrimidinedione 5'-phosphate.</text>
</comment>
<dbReference type="EC" id="1.1.1.193" evidence="13"/>
<evidence type="ECO:0000256" key="8">
    <source>
        <dbReference type="ARBA" id="ARBA00022801"/>
    </source>
</evidence>
<comment type="catalytic activity">
    <reaction evidence="13">
        <text>5-amino-6-(5-phospho-D-ribitylamino)uracil + NADP(+) = 5-amino-6-(5-phospho-D-ribosylamino)uracil + NADPH + H(+)</text>
        <dbReference type="Rhea" id="RHEA:17845"/>
        <dbReference type="ChEBI" id="CHEBI:15378"/>
        <dbReference type="ChEBI" id="CHEBI:57783"/>
        <dbReference type="ChEBI" id="CHEBI:58349"/>
        <dbReference type="ChEBI" id="CHEBI:58421"/>
        <dbReference type="ChEBI" id="CHEBI:58453"/>
        <dbReference type="EC" id="1.1.1.193"/>
    </reaction>
</comment>
<evidence type="ECO:0000256" key="7">
    <source>
        <dbReference type="ARBA" id="ARBA00022723"/>
    </source>
</evidence>
<evidence type="ECO:0000313" key="19">
    <source>
        <dbReference type="Proteomes" id="UP000028980"/>
    </source>
</evidence>
<evidence type="ECO:0000256" key="9">
    <source>
        <dbReference type="ARBA" id="ARBA00022833"/>
    </source>
</evidence>
<dbReference type="PROSITE" id="PS51747">
    <property type="entry name" value="CYT_DCMP_DEAMINASES_2"/>
    <property type="match status" value="1"/>
</dbReference>
<evidence type="ECO:0000256" key="1">
    <source>
        <dbReference type="ARBA" id="ARBA00002151"/>
    </source>
</evidence>
<comment type="similarity">
    <text evidence="5 13">In the C-terminal section; belongs to the HTP reductase family.</text>
</comment>
<dbReference type="GO" id="GO:0008270">
    <property type="term" value="F:zinc ion binding"/>
    <property type="evidence" value="ECO:0007669"/>
    <property type="project" value="InterPro"/>
</dbReference>
<dbReference type="InterPro" id="IPR016192">
    <property type="entry name" value="APOBEC/CMP_deaminase_Zn-bd"/>
</dbReference>
<feature type="binding site" evidence="15">
    <location>
        <position position="162"/>
    </location>
    <ligand>
        <name>NADP(+)</name>
        <dbReference type="ChEBI" id="CHEBI:58349"/>
    </ligand>
</feature>
<dbReference type="Gene3D" id="3.40.430.10">
    <property type="entry name" value="Dihydrofolate Reductase, subunit A"/>
    <property type="match status" value="2"/>
</dbReference>
<feature type="active site" description="Proton donor" evidence="14">
    <location>
        <position position="54"/>
    </location>
</feature>
<feature type="binding site" evidence="15">
    <location>
        <position position="207"/>
    </location>
    <ligand>
        <name>NADP(+)</name>
        <dbReference type="ChEBI" id="CHEBI:58349"/>
    </ligand>
</feature>
<dbReference type="Pfam" id="PF00383">
    <property type="entry name" value="dCMP_cyt_deam_1"/>
    <property type="match status" value="1"/>
</dbReference>
<dbReference type="InterPro" id="IPR002125">
    <property type="entry name" value="CMP_dCMP_dom"/>
</dbReference>
<evidence type="ECO:0000256" key="13">
    <source>
        <dbReference type="PIRNR" id="PIRNR006769"/>
    </source>
</evidence>
<keyword evidence="12" id="KW-0511">Multifunctional enzyme</keyword>
<dbReference type="PANTHER" id="PTHR38011:SF7">
    <property type="entry name" value="2,5-DIAMINO-6-RIBOSYLAMINO-4(3H)-PYRIMIDINONE 5'-PHOSPHATE REDUCTASE"/>
    <property type="match status" value="1"/>
</dbReference>
<dbReference type="GO" id="GO:0008835">
    <property type="term" value="F:diaminohydroxyphosphoribosylaminopyrimidine deaminase activity"/>
    <property type="evidence" value="ECO:0007669"/>
    <property type="project" value="UniProtKB-EC"/>
</dbReference>
<evidence type="ECO:0000256" key="10">
    <source>
        <dbReference type="ARBA" id="ARBA00022857"/>
    </source>
</evidence>
<comment type="cofactor">
    <cofactor evidence="13 16">
        <name>Zn(2+)</name>
        <dbReference type="ChEBI" id="CHEBI:29105"/>
    </cofactor>
    <text evidence="13 16">Binds 1 zinc ion.</text>
</comment>
<comment type="pathway">
    <text evidence="3 13">Cofactor biosynthesis; riboflavin biosynthesis; 5-amino-6-(D-ribitylamino)uracil from GTP: step 3/4.</text>
</comment>
<dbReference type="AlphaFoldDB" id="A0A081DA13"/>
<feature type="binding site" evidence="15">
    <location>
        <position position="181"/>
    </location>
    <ligand>
        <name>NADP(+)</name>
        <dbReference type="ChEBI" id="CHEBI:58349"/>
    </ligand>
</feature>
<dbReference type="Proteomes" id="UP000028980">
    <property type="component" value="Unassembled WGS sequence"/>
</dbReference>
<gene>
    <name evidence="18" type="ORF">JCM19296_1351</name>
</gene>
<evidence type="ECO:0000256" key="5">
    <source>
        <dbReference type="ARBA" id="ARBA00007417"/>
    </source>
</evidence>
<evidence type="ECO:0000256" key="15">
    <source>
        <dbReference type="PIRSR" id="PIRSR006769-2"/>
    </source>
</evidence>
<dbReference type="EMBL" id="BBLG01000002">
    <property type="protein sequence ID" value="GAK75759.1"/>
    <property type="molecule type" value="Genomic_DNA"/>
</dbReference>
<evidence type="ECO:0000256" key="2">
    <source>
        <dbReference type="ARBA" id="ARBA00004882"/>
    </source>
</evidence>
<dbReference type="UniPathway" id="UPA00275">
    <property type="reaction ID" value="UER00401"/>
</dbReference>
<dbReference type="InterPro" id="IPR016193">
    <property type="entry name" value="Cytidine_deaminase-like"/>
</dbReference>
<dbReference type="InterPro" id="IPR002734">
    <property type="entry name" value="RibDG_C"/>
</dbReference>
<keyword evidence="7 13" id="KW-0479">Metal-binding</keyword>
<dbReference type="InterPro" id="IPR024072">
    <property type="entry name" value="DHFR-like_dom_sf"/>
</dbReference>
<dbReference type="GO" id="GO:0008703">
    <property type="term" value="F:5-amino-6-(5-phosphoribosylamino)uracil reductase activity"/>
    <property type="evidence" value="ECO:0007669"/>
    <property type="project" value="UniProtKB-EC"/>
</dbReference>
<feature type="binding site" evidence="16">
    <location>
        <position position="52"/>
    </location>
    <ligand>
        <name>Zn(2+)</name>
        <dbReference type="ChEBI" id="CHEBI:29105"/>
        <note>catalytic</note>
    </ligand>
</feature>
<feature type="domain" description="CMP/dCMP-type deaminase" evidence="17">
    <location>
        <begin position="2"/>
        <end position="131"/>
    </location>
</feature>
<dbReference type="CDD" id="cd01284">
    <property type="entry name" value="Riboflavin_deaminase-reductase"/>
    <property type="match status" value="1"/>
</dbReference>
<feature type="binding site" evidence="15">
    <location>
        <position position="277"/>
    </location>
    <ligand>
        <name>substrate</name>
    </ligand>
</feature>
<feature type="binding site" evidence="15">
    <location>
        <position position="211"/>
    </location>
    <ligand>
        <name>NADP(+)</name>
        <dbReference type="ChEBI" id="CHEBI:58349"/>
    </ligand>
</feature>
<accession>A0A081DA13</accession>
<keyword evidence="11 13" id="KW-0560">Oxidoreductase</keyword>
<keyword evidence="10 13" id="KW-0521">NADP</keyword>
<dbReference type="Pfam" id="PF01872">
    <property type="entry name" value="RibD_C"/>
    <property type="match status" value="1"/>
</dbReference>
<feature type="binding site" evidence="15">
    <location>
        <position position="232"/>
    </location>
    <ligand>
        <name>NADP(+)</name>
        <dbReference type="ChEBI" id="CHEBI:58349"/>
    </ligand>
</feature>
<dbReference type="InterPro" id="IPR050765">
    <property type="entry name" value="Riboflavin_Biosynth_HTPR"/>
</dbReference>
<protein>
    <recommendedName>
        <fullName evidence="13">Riboflavin biosynthesis protein RibD</fullName>
    </recommendedName>
    <domain>
        <recommendedName>
            <fullName evidence="13">Diaminohydroxyphosphoribosylaminopyrimidine deaminase</fullName>
            <shortName evidence="13">DRAP deaminase</shortName>
            <ecNumber evidence="13">3.5.4.26</ecNumber>
        </recommendedName>
        <alternativeName>
            <fullName evidence="13">Riboflavin-specific deaminase</fullName>
        </alternativeName>
    </domain>
    <domain>
        <recommendedName>
            <fullName evidence="13">5-amino-6-(5-phosphoribosylamino)uracil reductase</fullName>
            <ecNumber evidence="13">1.1.1.193</ecNumber>
        </recommendedName>
        <alternativeName>
            <fullName evidence="13">HTP reductase</fullName>
        </alternativeName>
    </domain>
</protein>
<evidence type="ECO:0000259" key="17">
    <source>
        <dbReference type="PROSITE" id="PS51747"/>
    </source>
</evidence>
<feature type="binding site" evidence="15">
    <location>
        <begin position="279"/>
        <end position="285"/>
    </location>
    <ligand>
        <name>NADP(+)</name>
        <dbReference type="ChEBI" id="CHEBI:58349"/>
    </ligand>
</feature>
<feature type="binding site" evidence="16">
    <location>
        <position position="92"/>
    </location>
    <ligand>
        <name>Zn(2+)</name>
        <dbReference type="ChEBI" id="CHEBI:29105"/>
        <note>catalytic</note>
    </ligand>
</feature>
<feature type="binding site" evidence="15">
    <location>
        <position position="195"/>
    </location>
    <ligand>
        <name>NADP(+)</name>
        <dbReference type="ChEBI" id="CHEBI:58349"/>
    </ligand>
</feature>
<comment type="caution">
    <text evidence="18">The sequence shown here is derived from an EMBL/GenBank/DDBJ whole genome shotgun (WGS) entry which is preliminary data.</text>
</comment>
<comment type="pathway">
    <text evidence="2 13">Cofactor biosynthesis; riboflavin biosynthesis; 5-amino-6-(D-ribitylamino)uracil from GTP: step 2/4.</text>
</comment>
<feature type="binding site" evidence="16">
    <location>
        <position position="83"/>
    </location>
    <ligand>
        <name>Zn(2+)</name>
        <dbReference type="ChEBI" id="CHEBI:29105"/>
        <note>catalytic</note>
    </ligand>
</feature>
<evidence type="ECO:0000256" key="3">
    <source>
        <dbReference type="ARBA" id="ARBA00004910"/>
    </source>
</evidence>
<feature type="binding site" evidence="15">
    <location>
        <position position="218"/>
    </location>
    <ligand>
        <name>substrate</name>
    </ligand>
</feature>
<evidence type="ECO:0000256" key="6">
    <source>
        <dbReference type="ARBA" id="ARBA00022619"/>
    </source>
</evidence>